<reference evidence="5 6" key="1">
    <citation type="submission" date="2017-04" db="EMBL/GenBank/DDBJ databases">
        <title>Genome Sequence of Marinobacter salarius strain SMR5 Isolated from a culture of the Diatom Skeletonema marinoi.</title>
        <authorList>
            <person name="Topel M."/>
            <person name="Pinder M.I.M."/>
            <person name="Johansson O.N."/>
            <person name="Kourtchenko O."/>
            <person name="Godhe A."/>
            <person name="Clarke A.K."/>
        </authorList>
    </citation>
    <scope>NUCLEOTIDE SEQUENCE [LARGE SCALE GENOMIC DNA]</scope>
    <source>
        <strain evidence="5 6">SMR5</strain>
    </source>
</reference>
<dbReference type="GeneID" id="77254871"/>
<sequence length="230" mass="25486">MIIEAVNESTCIVYFGDRISDDIAGQVKWATEAIRQNLSDLVIDLVPSYTSVLVCYDADRTDRFGIASRLRKALSEEEQEAPDESASSTIELPVYYGDEVGLDLDEVCDYSGLSRDEVVRIHSEQTYRVYAIGFSPGFAYLGITDQRIALPRKATPRQKIPTGSVGIAGSQTAIYPSATPGGWQIVGRTPQRMIDWDSDSLALVSVGDRVRFRSIDRQEYLDLGGNLDEF</sequence>
<evidence type="ECO:0000259" key="4">
    <source>
        <dbReference type="SMART" id="SM00796"/>
    </source>
</evidence>
<keyword evidence="5" id="KW-0418">Kinase</keyword>
<evidence type="ECO:0000256" key="3">
    <source>
        <dbReference type="ARBA" id="ARBA00022840"/>
    </source>
</evidence>
<dbReference type="Gene3D" id="2.40.100.10">
    <property type="entry name" value="Cyclophilin-like"/>
    <property type="match status" value="1"/>
</dbReference>
<dbReference type="Pfam" id="PF02682">
    <property type="entry name" value="CT_C_D"/>
    <property type="match status" value="1"/>
</dbReference>
<dbReference type="SMART" id="SM00796">
    <property type="entry name" value="AHS1"/>
    <property type="match status" value="1"/>
</dbReference>
<name>A0A1W6K6H4_9GAMM</name>
<accession>A0A1W6K6H4</accession>
<dbReference type="Proteomes" id="UP000193100">
    <property type="component" value="Chromosome"/>
</dbReference>
<keyword evidence="1" id="KW-0547">Nucleotide-binding</keyword>
<dbReference type="AlphaFoldDB" id="A0A1W6K6H4"/>
<dbReference type="Gene3D" id="3.30.1360.40">
    <property type="match status" value="1"/>
</dbReference>
<dbReference type="GO" id="GO:0005524">
    <property type="term" value="F:ATP binding"/>
    <property type="evidence" value="ECO:0007669"/>
    <property type="project" value="UniProtKB-KW"/>
</dbReference>
<keyword evidence="2" id="KW-0378">Hydrolase</keyword>
<organism evidence="5 6">
    <name type="scientific">Marinobacter salarius</name>
    <dbReference type="NCBI Taxonomy" id="1420917"/>
    <lineage>
        <taxon>Bacteria</taxon>
        <taxon>Pseudomonadati</taxon>
        <taxon>Pseudomonadota</taxon>
        <taxon>Gammaproteobacteria</taxon>
        <taxon>Pseudomonadales</taxon>
        <taxon>Marinobacteraceae</taxon>
        <taxon>Marinobacter</taxon>
    </lineage>
</organism>
<keyword evidence="3" id="KW-0067">ATP-binding</keyword>
<proteinExistence type="predicted"/>
<protein>
    <submittedName>
        <fullName evidence="5">Kinase A inhibitor</fullName>
    </submittedName>
</protein>
<dbReference type="InterPro" id="IPR010016">
    <property type="entry name" value="PxpB"/>
</dbReference>
<dbReference type="PANTHER" id="PTHR34698">
    <property type="entry name" value="5-OXOPROLINASE SUBUNIT B"/>
    <property type="match status" value="1"/>
</dbReference>
<dbReference type="SUPFAM" id="SSF50891">
    <property type="entry name" value="Cyclophilin-like"/>
    <property type="match status" value="1"/>
</dbReference>
<dbReference type="RefSeq" id="WP_085679102.1">
    <property type="nucleotide sequence ID" value="NZ_CP020931.1"/>
</dbReference>
<dbReference type="NCBIfam" id="TIGR00370">
    <property type="entry name" value="5-oxoprolinase subunit PxpB"/>
    <property type="match status" value="1"/>
</dbReference>
<dbReference type="SUPFAM" id="SSF160467">
    <property type="entry name" value="PH0987 N-terminal domain-like"/>
    <property type="match status" value="1"/>
</dbReference>
<evidence type="ECO:0000256" key="2">
    <source>
        <dbReference type="ARBA" id="ARBA00022801"/>
    </source>
</evidence>
<evidence type="ECO:0000256" key="1">
    <source>
        <dbReference type="ARBA" id="ARBA00022741"/>
    </source>
</evidence>
<gene>
    <name evidence="5" type="primary">kipI</name>
    <name evidence="5" type="ORF">MARSALSMR5_00885</name>
</gene>
<dbReference type="PANTHER" id="PTHR34698:SF2">
    <property type="entry name" value="5-OXOPROLINASE SUBUNIT B"/>
    <property type="match status" value="1"/>
</dbReference>
<dbReference type="GO" id="GO:0016787">
    <property type="term" value="F:hydrolase activity"/>
    <property type="evidence" value="ECO:0007669"/>
    <property type="project" value="UniProtKB-KW"/>
</dbReference>
<dbReference type="EMBL" id="CP020931">
    <property type="protein sequence ID" value="ARM82980.1"/>
    <property type="molecule type" value="Genomic_DNA"/>
</dbReference>
<evidence type="ECO:0000313" key="5">
    <source>
        <dbReference type="EMBL" id="ARM82980.1"/>
    </source>
</evidence>
<keyword evidence="5" id="KW-0808">Transferase</keyword>
<dbReference type="GO" id="GO:0016301">
    <property type="term" value="F:kinase activity"/>
    <property type="evidence" value="ECO:0007669"/>
    <property type="project" value="UniProtKB-KW"/>
</dbReference>
<dbReference type="InterPro" id="IPR029000">
    <property type="entry name" value="Cyclophilin-like_dom_sf"/>
</dbReference>
<feature type="domain" description="Carboxyltransferase" evidence="4">
    <location>
        <begin position="1"/>
        <end position="204"/>
    </location>
</feature>
<evidence type="ECO:0000313" key="6">
    <source>
        <dbReference type="Proteomes" id="UP000193100"/>
    </source>
</evidence>
<dbReference type="STRING" id="1420917.AU15_10865"/>
<dbReference type="InterPro" id="IPR003833">
    <property type="entry name" value="CT_C_D"/>
</dbReference>